<comment type="cofactor">
    <cofactor evidence="10">
        <name>Zn(2+)</name>
        <dbReference type="ChEBI" id="CHEBI:29105"/>
    </cofactor>
    <text evidence="10">Binds 1 zinc ion per subunit.</text>
</comment>
<evidence type="ECO:0000313" key="13">
    <source>
        <dbReference type="EMBL" id="GAA0722797.1"/>
    </source>
</evidence>
<keyword evidence="8 10" id="KW-0694">RNA-binding</keyword>
<feature type="binding site" evidence="10">
    <location>
        <begin position="161"/>
        <end position="169"/>
    </location>
    <ligand>
        <name>GTP</name>
        <dbReference type="ChEBI" id="CHEBI:37565"/>
    </ligand>
</feature>
<keyword evidence="9 10" id="KW-0342">GTP-binding</keyword>
<evidence type="ECO:0000259" key="12">
    <source>
        <dbReference type="PROSITE" id="PS51721"/>
    </source>
</evidence>
<dbReference type="HAMAP" id="MF_01820">
    <property type="entry name" value="GTPase_RsgA"/>
    <property type="match status" value="1"/>
</dbReference>
<evidence type="ECO:0000256" key="1">
    <source>
        <dbReference type="ARBA" id="ARBA00022490"/>
    </source>
</evidence>
<dbReference type="Gene3D" id="2.40.50.140">
    <property type="entry name" value="Nucleic acid-binding proteins"/>
    <property type="match status" value="1"/>
</dbReference>
<keyword evidence="6 10" id="KW-0378">Hydrolase</keyword>
<dbReference type="InterPro" id="IPR004881">
    <property type="entry name" value="Ribosome_biogen_GTPase_RsgA"/>
</dbReference>
<keyword evidence="7 10" id="KW-0862">Zinc</keyword>
<dbReference type="InterPro" id="IPR010914">
    <property type="entry name" value="RsgA_GTPase_dom"/>
</dbReference>
<feature type="binding site" evidence="10">
    <location>
        <position position="255"/>
    </location>
    <ligand>
        <name>Zn(2+)</name>
        <dbReference type="ChEBI" id="CHEBI:29105"/>
    </ligand>
</feature>
<dbReference type="NCBIfam" id="TIGR00157">
    <property type="entry name" value="ribosome small subunit-dependent GTPase A"/>
    <property type="match status" value="1"/>
</dbReference>
<feature type="domain" description="CP-type G" evidence="12">
    <location>
        <begin position="61"/>
        <end position="218"/>
    </location>
</feature>
<evidence type="ECO:0000256" key="9">
    <source>
        <dbReference type="ARBA" id="ARBA00023134"/>
    </source>
</evidence>
<dbReference type="InterPro" id="IPR012340">
    <property type="entry name" value="NA-bd_OB-fold"/>
</dbReference>
<dbReference type="InterPro" id="IPR030378">
    <property type="entry name" value="G_CP_dom"/>
</dbReference>
<dbReference type="PANTHER" id="PTHR32120:SF11">
    <property type="entry name" value="SMALL RIBOSOMAL SUBUNIT BIOGENESIS GTPASE RSGA 1, MITOCHONDRIAL-RELATED"/>
    <property type="match status" value="1"/>
</dbReference>
<keyword evidence="4 10" id="KW-0699">rRNA-binding</keyword>
<keyword evidence="1 10" id="KW-0963">Cytoplasm</keyword>
<dbReference type="Pfam" id="PF16745">
    <property type="entry name" value="RsgA_N"/>
    <property type="match status" value="1"/>
</dbReference>
<dbReference type="InterPro" id="IPR027417">
    <property type="entry name" value="P-loop_NTPase"/>
</dbReference>
<evidence type="ECO:0000256" key="7">
    <source>
        <dbReference type="ARBA" id="ARBA00022833"/>
    </source>
</evidence>
<accession>A0ABN1IWZ7</accession>
<dbReference type="Gene3D" id="1.10.40.50">
    <property type="entry name" value="Probable gtpase engc, domain 3"/>
    <property type="match status" value="1"/>
</dbReference>
<evidence type="ECO:0000313" key="14">
    <source>
        <dbReference type="Proteomes" id="UP001500339"/>
    </source>
</evidence>
<comment type="caution">
    <text evidence="13">The sequence shown here is derived from an EMBL/GenBank/DDBJ whole genome shotgun (WGS) entry which is preliminary data.</text>
</comment>
<comment type="subunit">
    <text evidence="10">Monomer. Associates with 30S ribosomal subunit, binds 16S rRNA.</text>
</comment>
<comment type="subcellular location">
    <subcellularLocation>
        <location evidence="10">Cytoplasm</location>
    </subcellularLocation>
</comment>
<dbReference type="InterPro" id="IPR031944">
    <property type="entry name" value="RsgA_N"/>
</dbReference>
<keyword evidence="14" id="KW-1185">Reference proteome</keyword>
<organism evidence="13 14">
    <name type="scientific">Clostridium malenominatum</name>
    <dbReference type="NCBI Taxonomy" id="1539"/>
    <lineage>
        <taxon>Bacteria</taxon>
        <taxon>Bacillati</taxon>
        <taxon>Bacillota</taxon>
        <taxon>Clostridia</taxon>
        <taxon>Eubacteriales</taxon>
        <taxon>Clostridiaceae</taxon>
        <taxon>Clostridium</taxon>
    </lineage>
</organism>
<evidence type="ECO:0000256" key="6">
    <source>
        <dbReference type="ARBA" id="ARBA00022801"/>
    </source>
</evidence>
<dbReference type="SUPFAM" id="SSF50249">
    <property type="entry name" value="Nucleic acid-binding proteins"/>
    <property type="match status" value="1"/>
</dbReference>
<dbReference type="Gene3D" id="3.40.50.300">
    <property type="entry name" value="P-loop containing nucleotide triphosphate hydrolases"/>
    <property type="match status" value="1"/>
</dbReference>
<dbReference type="Proteomes" id="UP001500339">
    <property type="component" value="Unassembled WGS sequence"/>
</dbReference>
<dbReference type="Pfam" id="PF03193">
    <property type="entry name" value="RsgA_GTPase"/>
    <property type="match status" value="1"/>
</dbReference>
<dbReference type="CDD" id="cd01854">
    <property type="entry name" value="YjeQ_EngC"/>
    <property type="match status" value="1"/>
</dbReference>
<feature type="binding site" evidence="10">
    <location>
        <position position="242"/>
    </location>
    <ligand>
        <name>Zn(2+)</name>
        <dbReference type="ChEBI" id="CHEBI:29105"/>
    </ligand>
</feature>
<dbReference type="SUPFAM" id="SSF52540">
    <property type="entry name" value="P-loop containing nucleoside triphosphate hydrolases"/>
    <property type="match status" value="1"/>
</dbReference>
<dbReference type="EC" id="3.6.1.-" evidence="10"/>
<feature type="binding site" evidence="10">
    <location>
        <position position="247"/>
    </location>
    <ligand>
        <name>Zn(2+)</name>
        <dbReference type="ChEBI" id="CHEBI:29105"/>
    </ligand>
</feature>
<evidence type="ECO:0000256" key="4">
    <source>
        <dbReference type="ARBA" id="ARBA00022730"/>
    </source>
</evidence>
<evidence type="ECO:0000256" key="3">
    <source>
        <dbReference type="ARBA" id="ARBA00022723"/>
    </source>
</evidence>
<dbReference type="EMBL" id="BAAACF010000001">
    <property type="protein sequence ID" value="GAA0722797.1"/>
    <property type="molecule type" value="Genomic_DNA"/>
</dbReference>
<keyword evidence="2 10" id="KW-0690">Ribosome biogenesis</keyword>
<evidence type="ECO:0000256" key="10">
    <source>
        <dbReference type="HAMAP-Rule" id="MF_01820"/>
    </source>
</evidence>
<name>A0ABN1IWZ7_9CLOT</name>
<keyword evidence="5 10" id="KW-0547">Nucleotide-binding</keyword>
<sequence length="288" mass="32770">MQGLIVKGIGGFYYVKVEDEIIECKARGKFRHDELTPMVGDRVEITVKDGKGAIEKINERYNTLIRPVVANVTQALVVFSLKNPDINEELLNKFLLLCEHNKLKVVVCFNKLDLNKNYEEEKVINMVREAGYEILFIQSNIGIGVDKIKEKLKDNVTVLCGPSGVGKSTILNQLAGRELMETGDISKKLNRGKHTTRHSELIEVFGGYIVDTPGFSSLSTDFIDKEDLQYGFPEFENYYGACKFSSCMHYKEPGCSVKKAVEEGNINNIRYDFYVKILEEKLKERIYK</sequence>
<evidence type="ECO:0000256" key="5">
    <source>
        <dbReference type="ARBA" id="ARBA00022741"/>
    </source>
</evidence>
<dbReference type="PROSITE" id="PS50936">
    <property type="entry name" value="ENGC_GTPASE"/>
    <property type="match status" value="1"/>
</dbReference>
<reference evidence="13 14" key="1">
    <citation type="journal article" date="2019" name="Int. J. Syst. Evol. Microbiol.">
        <title>The Global Catalogue of Microorganisms (GCM) 10K type strain sequencing project: providing services to taxonomists for standard genome sequencing and annotation.</title>
        <authorList>
            <consortium name="The Broad Institute Genomics Platform"/>
            <consortium name="The Broad Institute Genome Sequencing Center for Infectious Disease"/>
            <person name="Wu L."/>
            <person name="Ma J."/>
        </authorList>
    </citation>
    <scope>NUCLEOTIDE SEQUENCE [LARGE SCALE GENOMIC DNA]</scope>
    <source>
        <strain evidence="13 14">JCM 1405</strain>
    </source>
</reference>
<dbReference type="CDD" id="cd04466">
    <property type="entry name" value="S1_YloQ_GTPase"/>
    <property type="match status" value="1"/>
</dbReference>
<feature type="binding site" evidence="10">
    <location>
        <position position="249"/>
    </location>
    <ligand>
        <name>Zn(2+)</name>
        <dbReference type="ChEBI" id="CHEBI:29105"/>
    </ligand>
</feature>
<evidence type="ECO:0000256" key="2">
    <source>
        <dbReference type="ARBA" id="ARBA00022517"/>
    </source>
</evidence>
<protein>
    <recommendedName>
        <fullName evidence="10">Small ribosomal subunit biogenesis GTPase RsgA</fullName>
        <ecNumber evidence="10">3.6.1.-</ecNumber>
    </recommendedName>
</protein>
<feature type="domain" description="EngC GTPase" evidence="11">
    <location>
        <begin position="70"/>
        <end position="216"/>
    </location>
</feature>
<evidence type="ECO:0000259" key="11">
    <source>
        <dbReference type="PROSITE" id="PS50936"/>
    </source>
</evidence>
<gene>
    <name evidence="10 13" type="primary">rsgA</name>
    <name evidence="13" type="ORF">GCM10008905_14680</name>
</gene>
<comment type="similarity">
    <text evidence="10">Belongs to the TRAFAC class YlqF/YawG GTPase family. RsgA subfamily.</text>
</comment>
<dbReference type="PROSITE" id="PS51721">
    <property type="entry name" value="G_CP"/>
    <property type="match status" value="1"/>
</dbReference>
<proteinExistence type="inferred from homology"/>
<evidence type="ECO:0000256" key="8">
    <source>
        <dbReference type="ARBA" id="ARBA00022884"/>
    </source>
</evidence>
<feature type="binding site" evidence="10">
    <location>
        <begin position="110"/>
        <end position="113"/>
    </location>
    <ligand>
        <name>GTP</name>
        <dbReference type="ChEBI" id="CHEBI:37565"/>
    </ligand>
</feature>
<dbReference type="RefSeq" id="WP_343768331.1">
    <property type="nucleotide sequence ID" value="NZ_BAAACF010000001.1"/>
</dbReference>
<dbReference type="PANTHER" id="PTHR32120">
    <property type="entry name" value="SMALL RIBOSOMAL SUBUNIT BIOGENESIS GTPASE RSGA"/>
    <property type="match status" value="1"/>
</dbReference>
<comment type="function">
    <text evidence="10">One of several proteins that assist in the late maturation steps of the functional core of the 30S ribosomal subunit. Helps release RbfA from mature subunits. May play a role in the assembly of ribosomal proteins into the subunit. Circularly permuted GTPase that catalyzes slow GTP hydrolysis, GTPase activity is stimulated by the 30S ribosomal subunit.</text>
</comment>
<keyword evidence="3 10" id="KW-0479">Metal-binding</keyword>